<dbReference type="EMBL" id="JADGKB010000059">
    <property type="protein sequence ID" value="KAJ3255861.1"/>
    <property type="molecule type" value="Genomic_DNA"/>
</dbReference>
<sequence>MDLDDDYLDGYSLLILDVLDEFNEKPSAPPASESMDEDFMKLLQQNMSQMMESEELDSAALLEGLQKAVQTQAKPVNTEKAQVQDDIKNKADLLNGENLESLMKEFEGLLDSEDFDKVFGNVLNNLVTKDLLYEPMKDLADKYPKYIKENQGKDSQDDLDRYKKQYEIVLKIIVEFDKCQSNEPTEEESKRIMDLMQEVFLVNVDASTRKPSERTHG</sequence>
<dbReference type="InterPro" id="IPR006708">
    <property type="entry name" value="Pex19"/>
</dbReference>
<dbReference type="AlphaFoldDB" id="A0AAD5UES8"/>
<protein>
    <submittedName>
        <fullName evidence="1">Peroxisome chaperone and import receptor</fullName>
    </submittedName>
</protein>
<dbReference type="Gene3D" id="1.20.120.900">
    <property type="entry name" value="Pex19, mPTS binding domain"/>
    <property type="match status" value="1"/>
</dbReference>
<dbReference type="PANTHER" id="PTHR12774:SF2">
    <property type="entry name" value="PEROXISOMAL BIOGENESIS FACTOR 19"/>
    <property type="match status" value="1"/>
</dbReference>
<dbReference type="Pfam" id="PF04614">
    <property type="entry name" value="Pex19"/>
    <property type="match status" value="1"/>
</dbReference>
<proteinExistence type="predicted"/>
<dbReference type="GO" id="GO:0005778">
    <property type="term" value="C:peroxisomal membrane"/>
    <property type="evidence" value="ECO:0007669"/>
    <property type="project" value="TreeGrafter"/>
</dbReference>
<dbReference type="InterPro" id="IPR038322">
    <property type="entry name" value="Pex19_C_sf"/>
</dbReference>
<evidence type="ECO:0000313" key="2">
    <source>
        <dbReference type="Proteomes" id="UP001210925"/>
    </source>
</evidence>
<organism evidence="1 2">
    <name type="scientific">Boothiomyces macroporosus</name>
    <dbReference type="NCBI Taxonomy" id="261099"/>
    <lineage>
        <taxon>Eukaryota</taxon>
        <taxon>Fungi</taxon>
        <taxon>Fungi incertae sedis</taxon>
        <taxon>Chytridiomycota</taxon>
        <taxon>Chytridiomycota incertae sedis</taxon>
        <taxon>Chytridiomycetes</taxon>
        <taxon>Rhizophydiales</taxon>
        <taxon>Terramycetaceae</taxon>
        <taxon>Boothiomyces</taxon>
    </lineage>
</organism>
<keyword evidence="2" id="KW-1185">Reference proteome</keyword>
<reference evidence="1" key="1">
    <citation type="submission" date="2020-05" db="EMBL/GenBank/DDBJ databases">
        <title>Phylogenomic resolution of chytrid fungi.</title>
        <authorList>
            <person name="Stajich J.E."/>
            <person name="Amses K."/>
            <person name="Simmons R."/>
            <person name="Seto K."/>
            <person name="Myers J."/>
            <person name="Bonds A."/>
            <person name="Quandt C.A."/>
            <person name="Barry K."/>
            <person name="Liu P."/>
            <person name="Grigoriev I."/>
            <person name="Longcore J.E."/>
            <person name="James T.Y."/>
        </authorList>
    </citation>
    <scope>NUCLEOTIDE SEQUENCE</scope>
    <source>
        <strain evidence="1">PLAUS21</strain>
    </source>
</reference>
<comment type="caution">
    <text evidence="1">The sequence shown here is derived from an EMBL/GenBank/DDBJ whole genome shotgun (WGS) entry which is preliminary data.</text>
</comment>
<dbReference type="GO" id="GO:0045046">
    <property type="term" value="P:protein import into peroxisome membrane"/>
    <property type="evidence" value="ECO:0007669"/>
    <property type="project" value="TreeGrafter"/>
</dbReference>
<dbReference type="Proteomes" id="UP001210925">
    <property type="component" value="Unassembled WGS sequence"/>
</dbReference>
<name>A0AAD5UES8_9FUNG</name>
<dbReference type="GO" id="GO:0033328">
    <property type="term" value="F:peroxisome membrane targeting sequence binding"/>
    <property type="evidence" value="ECO:0007669"/>
    <property type="project" value="TreeGrafter"/>
</dbReference>
<keyword evidence="1" id="KW-0675">Receptor</keyword>
<accession>A0AAD5UES8</accession>
<dbReference type="PANTHER" id="PTHR12774">
    <property type="entry name" value="PEROXISOMAL BIOGENESIS FACTOR 19"/>
    <property type="match status" value="1"/>
</dbReference>
<gene>
    <name evidence="1" type="primary">PEX19</name>
    <name evidence="1" type="ORF">HK103_005874</name>
</gene>
<evidence type="ECO:0000313" key="1">
    <source>
        <dbReference type="EMBL" id="KAJ3255861.1"/>
    </source>
</evidence>